<proteinExistence type="predicted"/>
<dbReference type="AlphaFoldDB" id="A0A9P4NL37"/>
<dbReference type="EMBL" id="MU007066">
    <property type="protein sequence ID" value="KAF2426169.1"/>
    <property type="molecule type" value="Genomic_DNA"/>
</dbReference>
<dbReference type="Proteomes" id="UP000800235">
    <property type="component" value="Unassembled WGS sequence"/>
</dbReference>
<feature type="region of interest" description="Disordered" evidence="1">
    <location>
        <begin position="292"/>
        <end position="368"/>
    </location>
</feature>
<feature type="compositionally biased region" description="Polar residues" evidence="1">
    <location>
        <begin position="44"/>
        <end position="54"/>
    </location>
</feature>
<reference evidence="2" key="1">
    <citation type="journal article" date="2020" name="Stud. Mycol.">
        <title>101 Dothideomycetes genomes: a test case for predicting lifestyles and emergence of pathogens.</title>
        <authorList>
            <person name="Haridas S."/>
            <person name="Albert R."/>
            <person name="Binder M."/>
            <person name="Bloem J."/>
            <person name="Labutti K."/>
            <person name="Salamov A."/>
            <person name="Andreopoulos B."/>
            <person name="Baker S."/>
            <person name="Barry K."/>
            <person name="Bills G."/>
            <person name="Bluhm B."/>
            <person name="Cannon C."/>
            <person name="Castanera R."/>
            <person name="Culley D."/>
            <person name="Daum C."/>
            <person name="Ezra D."/>
            <person name="Gonzalez J."/>
            <person name="Henrissat B."/>
            <person name="Kuo A."/>
            <person name="Liang C."/>
            <person name="Lipzen A."/>
            <person name="Lutzoni F."/>
            <person name="Magnuson J."/>
            <person name="Mondo S."/>
            <person name="Nolan M."/>
            <person name="Ohm R."/>
            <person name="Pangilinan J."/>
            <person name="Park H.-J."/>
            <person name="Ramirez L."/>
            <person name="Alfaro M."/>
            <person name="Sun H."/>
            <person name="Tritt A."/>
            <person name="Yoshinaga Y."/>
            <person name="Zwiers L.-H."/>
            <person name="Turgeon B."/>
            <person name="Goodwin S."/>
            <person name="Spatafora J."/>
            <person name="Crous P."/>
            <person name="Grigoriev I."/>
        </authorList>
    </citation>
    <scope>NUCLEOTIDE SEQUENCE</scope>
    <source>
        <strain evidence="2">CBS 130266</strain>
    </source>
</reference>
<sequence>MAAQSTNKPLETVNVPAKRRPRKLERVPIPSRSESAEGGAAFPRTQSNSGYQNQGDKKPNPNARKRRPKKTSSPDGEATTSTKPQAQEINTEVEALKSRVIEIEAQVQELLLRPTPIKTPRRRQRHQKGQEPEPEPDLSPEPQDEMKGLQRDLESARGDLAKLRSKAREIQTENVMQEEDEDIEEIPRLQGPGLEKRSSKQVTLSGSYRIPIPTAVSEHDLASIQRGISSAQNIARSFLDSRTEDKREAAETRSQELDAPQSGSSWVKWIGGYSMSIVRAVDNVKLSSRLEMTPHNDQRAISNTPRPAIGAGGRSRTTPTPRRRPPKLETRNSNSTSTMSASKRPPLRTSNSGSNRTLSNTQVAGLLA</sequence>
<feature type="compositionally biased region" description="Polar residues" evidence="1">
    <location>
        <begin position="71"/>
        <end position="90"/>
    </location>
</feature>
<protein>
    <submittedName>
        <fullName evidence="2">Uncharacterized protein</fullName>
    </submittedName>
</protein>
<evidence type="ECO:0000313" key="2">
    <source>
        <dbReference type="EMBL" id="KAF2426169.1"/>
    </source>
</evidence>
<keyword evidence="3" id="KW-1185">Reference proteome</keyword>
<organism evidence="2 3">
    <name type="scientific">Tothia fuscella</name>
    <dbReference type="NCBI Taxonomy" id="1048955"/>
    <lineage>
        <taxon>Eukaryota</taxon>
        <taxon>Fungi</taxon>
        <taxon>Dikarya</taxon>
        <taxon>Ascomycota</taxon>
        <taxon>Pezizomycotina</taxon>
        <taxon>Dothideomycetes</taxon>
        <taxon>Pleosporomycetidae</taxon>
        <taxon>Venturiales</taxon>
        <taxon>Cylindrosympodiaceae</taxon>
        <taxon>Tothia</taxon>
    </lineage>
</organism>
<evidence type="ECO:0000256" key="1">
    <source>
        <dbReference type="SAM" id="MobiDB-lite"/>
    </source>
</evidence>
<name>A0A9P4NL37_9PEZI</name>
<feature type="compositionally biased region" description="Basic and acidic residues" evidence="1">
    <location>
        <begin position="241"/>
        <end position="256"/>
    </location>
</feature>
<feature type="region of interest" description="Disordered" evidence="1">
    <location>
        <begin position="241"/>
        <end position="263"/>
    </location>
</feature>
<comment type="caution">
    <text evidence="2">The sequence shown here is derived from an EMBL/GenBank/DDBJ whole genome shotgun (WGS) entry which is preliminary data.</text>
</comment>
<feature type="compositionally biased region" description="Basic and acidic residues" evidence="1">
    <location>
        <begin position="144"/>
        <end position="171"/>
    </location>
</feature>
<feature type="compositionally biased region" description="Polar residues" evidence="1">
    <location>
        <begin position="348"/>
        <end position="368"/>
    </location>
</feature>
<feature type="compositionally biased region" description="Polar residues" evidence="1">
    <location>
        <begin position="331"/>
        <end position="341"/>
    </location>
</feature>
<feature type="region of interest" description="Disordered" evidence="1">
    <location>
        <begin position="107"/>
        <end position="203"/>
    </location>
</feature>
<feature type="region of interest" description="Disordered" evidence="1">
    <location>
        <begin position="1"/>
        <end position="91"/>
    </location>
</feature>
<evidence type="ECO:0000313" key="3">
    <source>
        <dbReference type="Proteomes" id="UP000800235"/>
    </source>
</evidence>
<gene>
    <name evidence="2" type="ORF">EJ08DRAFT_700083</name>
</gene>
<accession>A0A9P4NL37</accession>
<dbReference type="OrthoDB" id="3946385at2759"/>